<reference evidence="9 10" key="1">
    <citation type="submission" date="2022-09" db="EMBL/GenBank/DDBJ databases">
        <authorList>
            <person name="Palmer J.M."/>
        </authorList>
    </citation>
    <scope>NUCLEOTIDE SEQUENCE [LARGE SCALE GENOMIC DNA]</scope>
    <source>
        <strain evidence="9 10">DSM 7382</strain>
    </source>
</reference>
<evidence type="ECO:0000313" key="9">
    <source>
        <dbReference type="EMBL" id="KAK7679383.1"/>
    </source>
</evidence>
<dbReference type="SUPFAM" id="SSF52540">
    <property type="entry name" value="P-loop containing nucleoside triphosphate hydrolases"/>
    <property type="match status" value="1"/>
</dbReference>
<evidence type="ECO:0000259" key="7">
    <source>
        <dbReference type="Pfam" id="PF13191"/>
    </source>
</evidence>
<protein>
    <recommendedName>
        <fullName evidence="11">Origin recognition complex subunit 4</fullName>
    </recommendedName>
</protein>
<gene>
    <name evidence="9" type="ORF">QCA50_017602</name>
</gene>
<feature type="compositionally biased region" description="Basic residues" evidence="6">
    <location>
        <begin position="130"/>
        <end position="147"/>
    </location>
</feature>
<dbReference type="InterPro" id="IPR016527">
    <property type="entry name" value="ORC4"/>
</dbReference>
<feature type="compositionally biased region" description="Basic and acidic residues" evidence="6">
    <location>
        <begin position="86"/>
        <end position="101"/>
    </location>
</feature>
<dbReference type="InterPro" id="IPR032705">
    <property type="entry name" value="ORC4_C"/>
</dbReference>
<feature type="domain" description="Orc1-like AAA ATPase" evidence="7">
    <location>
        <begin position="240"/>
        <end position="403"/>
    </location>
</feature>
<feature type="compositionally biased region" description="Basic and acidic residues" evidence="6">
    <location>
        <begin position="119"/>
        <end position="129"/>
    </location>
</feature>
<sequence>MGRSNDETLKDFEGEFGEVKEMTEEELKNDRLIKRLRIERKLKDIENGKQPSSEPDRVISLDTSDQILHLDSDLDKPSRHYGHKRCGSDEDHQFPTNESKKNAPVKKHKAPIVTGGAEFFKRLEKEEEKKRKRKEKHKQKRKTKHKLKSEDQSPSEEEDSNDHSIENNNNDDFMVELPNHSGDEKDPQPTGEQAVEIKSELDFEVTQQDVENLKTQVIAQLINKTTNFPNLTKSPALIDQFNEVYHIFEHTVKDREGHSALVIGPRSSGKSAIVERALNDLLEKYKDEFVVIRLSAYLHSDDNIALREIARQLDYHSKKFSHDEDNEILTHKFEQRGISDTFNNILAILDDAPSNSKDSDQSLQSAAIIFVIDEFEKYTGNNKQALLYNLFDLSQTSSIPICILGISTKITTGELLEKRVKSRFSQRIISINRPKTVEEFWENAKLNLIVDDKLLGNEKYTHLWNEHINKLFNEKSFGQDLRSSSNLLKIVYQIYFTTKNFKEFNNNYYRLSHLFLEILISLVIAAARFIERVDLQVINFNMAYKEYEDMMKLFNMASTTSNNATTNSYIDNIVLTNLKVTQKTWLSKVLKNSWETLYKLGVIIDVVTQSNELNAANNNINKNFIIEENKMVQLDVTLEELAQIMEDSTVFKKLTKL</sequence>
<dbReference type="FunFam" id="3.40.50.300:FF:001499">
    <property type="entry name" value="Origin recognition complex subunit 4, putative"/>
    <property type="match status" value="1"/>
</dbReference>
<dbReference type="Proteomes" id="UP001385951">
    <property type="component" value="Unassembled WGS sequence"/>
</dbReference>
<evidence type="ECO:0000256" key="3">
    <source>
        <dbReference type="ARBA" id="ARBA00022705"/>
    </source>
</evidence>
<dbReference type="GO" id="GO:0006270">
    <property type="term" value="P:DNA replication initiation"/>
    <property type="evidence" value="ECO:0007669"/>
    <property type="project" value="TreeGrafter"/>
</dbReference>
<feature type="compositionally biased region" description="Basic and acidic residues" evidence="6">
    <location>
        <begin position="68"/>
        <end position="78"/>
    </location>
</feature>
<comment type="subcellular location">
    <subcellularLocation>
        <location evidence="1">Nucleus</location>
    </subcellularLocation>
</comment>
<dbReference type="GO" id="GO:0003688">
    <property type="term" value="F:DNA replication origin binding"/>
    <property type="evidence" value="ECO:0007669"/>
    <property type="project" value="TreeGrafter"/>
</dbReference>
<keyword evidence="10" id="KW-1185">Reference proteome</keyword>
<evidence type="ECO:0000259" key="8">
    <source>
        <dbReference type="Pfam" id="PF14629"/>
    </source>
</evidence>
<dbReference type="Pfam" id="PF13191">
    <property type="entry name" value="AAA_16"/>
    <property type="match status" value="1"/>
</dbReference>
<dbReference type="Gene3D" id="3.40.50.300">
    <property type="entry name" value="P-loop containing nucleotide triphosphate hydrolases"/>
    <property type="match status" value="1"/>
</dbReference>
<dbReference type="Pfam" id="PF14629">
    <property type="entry name" value="ORC4_C"/>
    <property type="match status" value="1"/>
</dbReference>
<dbReference type="PANTHER" id="PTHR12087">
    <property type="entry name" value="ORIGIN RECOGNITION COMPLEX SUBUNIT 4"/>
    <property type="match status" value="1"/>
</dbReference>
<comment type="similarity">
    <text evidence="2">Belongs to the ORC4 family.</text>
</comment>
<evidence type="ECO:0000256" key="4">
    <source>
        <dbReference type="ARBA" id="ARBA00023125"/>
    </source>
</evidence>
<evidence type="ECO:0000256" key="1">
    <source>
        <dbReference type="ARBA" id="ARBA00004123"/>
    </source>
</evidence>
<dbReference type="AlphaFoldDB" id="A0AAW0FPD8"/>
<evidence type="ECO:0000256" key="5">
    <source>
        <dbReference type="ARBA" id="ARBA00023242"/>
    </source>
</evidence>
<proteinExistence type="inferred from homology"/>
<keyword evidence="5" id="KW-0539">Nucleus</keyword>
<dbReference type="EMBL" id="JASBNA010000060">
    <property type="protein sequence ID" value="KAK7679383.1"/>
    <property type="molecule type" value="Genomic_DNA"/>
</dbReference>
<dbReference type="PANTHER" id="PTHR12087:SF0">
    <property type="entry name" value="ORIGIN RECOGNITION COMPLEX SUBUNIT 4"/>
    <property type="match status" value="1"/>
</dbReference>
<keyword evidence="4" id="KW-0238">DNA-binding</keyword>
<feature type="region of interest" description="Disordered" evidence="6">
    <location>
        <begin position="42"/>
        <end position="193"/>
    </location>
</feature>
<dbReference type="GO" id="GO:0005664">
    <property type="term" value="C:nuclear origin of replication recognition complex"/>
    <property type="evidence" value="ECO:0007669"/>
    <property type="project" value="TreeGrafter"/>
</dbReference>
<evidence type="ECO:0000256" key="2">
    <source>
        <dbReference type="ARBA" id="ARBA00005334"/>
    </source>
</evidence>
<dbReference type="InterPro" id="IPR041664">
    <property type="entry name" value="AAA_16"/>
</dbReference>
<accession>A0AAW0FPD8</accession>
<evidence type="ECO:0000256" key="6">
    <source>
        <dbReference type="SAM" id="MobiDB-lite"/>
    </source>
</evidence>
<keyword evidence="3" id="KW-0235">DNA replication</keyword>
<evidence type="ECO:0008006" key="11">
    <source>
        <dbReference type="Google" id="ProtNLM"/>
    </source>
</evidence>
<comment type="caution">
    <text evidence="9">The sequence shown here is derived from an EMBL/GenBank/DDBJ whole genome shotgun (WGS) entry which is preliminary data.</text>
</comment>
<organism evidence="9 10">
    <name type="scientific">Cerrena zonata</name>
    <dbReference type="NCBI Taxonomy" id="2478898"/>
    <lineage>
        <taxon>Eukaryota</taxon>
        <taxon>Fungi</taxon>
        <taxon>Dikarya</taxon>
        <taxon>Basidiomycota</taxon>
        <taxon>Agaricomycotina</taxon>
        <taxon>Agaricomycetes</taxon>
        <taxon>Polyporales</taxon>
        <taxon>Cerrenaceae</taxon>
        <taxon>Cerrena</taxon>
    </lineage>
</organism>
<feature type="domain" description="Origin recognition complex subunit 4 C-terminal" evidence="8">
    <location>
        <begin position="520"/>
        <end position="644"/>
    </location>
</feature>
<dbReference type="InterPro" id="IPR027417">
    <property type="entry name" value="P-loop_NTPase"/>
</dbReference>
<evidence type="ECO:0000313" key="10">
    <source>
        <dbReference type="Proteomes" id="UP001385951"/>
    </source>
</evidence>
<name>A0AAW0FPD8_9APHY</name>